<reference evidence="1" key="1">
    <citation type="submission" date="2019-11" db="EMBL/GenBank/DDBJ databases">
        <authorList>
            <person name="Feng L."/>
        </authorList>
    </citation>
    <scope>NUCLEOTIDE SEQUENCE</scope>
    <source>
        <strain evidence="1">BgluceraseaLFYP119</strain>
    </source>
</reference>
<evidence type="ECO:0008006" key="2">
    <source>
        <dbReference type="Google" id="ProtNLM"/>
    </source>
</evidence>
<evidence type="ECO:0000313" key="1">
    <source>
        <dbReference type="EMBL" id="VYS75288.1"/>
    </source>
</evidence>
<protein>
    <recommendedName>
        <fullName evidence="2">DUF3783 domain-containing protein</fullName>
    </recommendedName>
</protein>
<organism evidence="1">
    <name type="scientific">Blautia glucerasea</name>
    <dbReference type="NCBI Taxonomy" id="536633"/>
    <lineage>
        <taxon>Bacteria</taxon>
        <taxon>Bacillati</taxon>
        <taxon>Bacillota</taxon>
        <taxon>Clostridia</taxon>
        <taxon>Lachnospirales</taxon>
        <taxon>Lachnospiraceae</taxon>
        <taxon>Blautia</taxon>
    </lineage>
</organism>
<dbReference type="InterPro" id="IPR016621">
    <property type="entry name" value="UCP014543"/>
</dbReference>
<accession>A0A6N2R481</accession>
<dbReference type="RefSeq" id="WP_156352398.1">
    <property type="nucleotide sequence ID" value="NZ_CACRST010000006.1"/>
</dbReference>
<dbReference type="Pfam" id="PF12646">
    <property type="entry name" value="DUF3783"/>
    <property type="match status" value="1"/>
</dbReference>
<dbReference type="EMBL" id="CACRST010000006">
    <property type="protein sequence ID" value="VYS75288.1"/>
    <property type="molecule type" value="Genomic_DNA"/>
</dbReference>
<gene>
    <name evidence="1" type="ORF">BGLFYP119_00444</name>
</gene>
<name>A0A6N2R481_9FIRM</name>
<proteinExistence type="predicted"/>
<dbReference type="AlphaFoldDB" id="A0A6N2R481"/>
<sequence>MSKADFFQQNSSIDSAGPMILLYNFAQDHRREAILQYLSHSGISTRVVQTPEFLHSLGYLFGIPGFEPCPLFNLSHNFQEEMIVMKGFSHPQLNAFLQFFHENHLKPIDLKAMLTPITINWNSIQLHNELQKEHEALKR</sequence>